<proteinExistence type="predicted"/>
<evidence type="ECO:0000313" key="2">
    <source>
        <dbReference type="Proteomes" id="UP000006253"/>
    </source>
</evidence>
<reference evidence="1 2" key="1">
    <citation type="submission" date="2012-10" db="EMBL/GenBank/DDBJ databases">
        <authorList>
            <person name="Harkins D.M."/>
            <person name="Durkin A.S."/>
            <person name="Brinkac L.M."/>
            <person name="Selengut J.D."/>
            <person name="Sanka R."/>
            <person name="DePew J."/>
            <person name="Purushe J."/>
            <person name="Peacock S.J."/>
            <person name="Thaipadungpanit J."/>
            <person name="Wuthiekanun V.W."/>
            <person name="Day N.P."/>
            <person name="Vinetz J.M."/>
            <person name="Sutton G.G."/>
            <person name="Nelson W.C."/>
            <person name="Fouts D.E."/>
        </authorList>
    </citation>
    <scope>NUCLEOTIDE SEQUENCE [LARGE SCALE GENOMIC DNA]</scope>
    <source>
        <strain evidence="1 2">H1</strain>
    </source>
</reference>
<accession>A0A0E2B8B1</accession>
<dbReference type="AlphaFoldDB" id="A0A0E2B8B1"/>
<dbReference type="EMBL" id="AHMY02000074">
    <property type="protein sequence ID" value="EKO13340.1"/>
    <property type="molecule type" value="Genomic_DNA"/>
</dbReference>
<gene>
    <name evidence="1" type="ORF">LEP1GSC081_2116</name>
</gene>
<organism evidence="1 2">
    <name type="scientific">Leptospira kirschneri str. H1</name>
    <dbReference type="NCBI Taxonomy" id="1049966"/>
    <lineage>
        <taxon>Bacteria</taxon>
        <taxon>Pseudomonadati</taxon>
        <taxon>Spirochaetota</taxon>
        <taxon>Spirochaetia</taxon>
        <taxon>Leptospirales</taxon>
        <taxon>Leptospiraceae</taxon>
        <taxon>Leptospira</taxon>
    </lineage>
</organism>
<protein>
    <submittedName>
        <fullName evidence="1">Uncharacterized protein</fullName>
    </submittedName>
</protein>
<dbReference type="Proteomes" id="UP000006253">
    <property type="component" value="Unassembled WGS sequence"/>
</dbReference>
<name>A0A0E2B8B1_9LEPT</name>
<comment type="caution">
    <text evidence="1">The sequence shown here is derived from an EMBL/GenBank/DDBJ whole genome shotgun (WGS) entry which is preliminary data.</text>
</comment>
<sequence>MPTFFRKMNHAELTLDKPSLFSIIFDRISFFFNTLEGSSYKLGLFHGKTSSF</sequence>
<evidence type="ECO:0000313" key="1">
    <source>
        <dbReference type="EMBL" id="EKO13340.1"/>
    </source>
</evidence>